<dbReference type="AlphaFoldDB" id="I0IPM2"/>
<dbReference type="eggNOG" id="COG3055">
    <property type="taxonomic scope" value="Bacteria"/>
</dbReference>
<dbReference type="SUPFAM" id="SSF50965">
    <property type="entry name" value="Galactose oxidase, central domain"/>
    <property type="match status" value="1"/>
</dbReference>
<dbReference type="InterPro" id="IPR011043">
    <property type="entry name" value="Gal_Oxase/kelch_b-propeller"/>
</dbReference>
<dbReference type="Gene3D" id="2.120.10.80">
    <property type="entry name" value="Kelch-type beta propeller"/>
    <property type="match status" value="2"/>
</dbReference>
<name>I0IPM2_LEPFC</name>
<evidence type="ECO:0000256" key="1">
    <source>
        <dbReference type="ARBA" id="ARBA00022441"/>
    </source>
</evidence>
<dbReference type="HOGENOM" id="CLU_509766_0_0_0"/>
<keyword evidence="5" id="KW-1185">Reference proteome</keyword>
<protein>
    <submittedName>
        <fullName evidence="4">Putative kelch domaincontaining protein</fullName>
    </submittedName>
</protein>
<dbReference type="PANTHER" id="PTHR45632:SF3">
    <property type="entry name" value="KELCH-LIKE PROTEIN 32"/>
    <property type="match status" value="1"/>
</dbReference>
<dbReference type="PANTHER" id="PTHR45632">
    <property type="entry name" value="LD33804P"/>
    <property type="match status" value="1"/>
</dbReference>
<organism evidence="4 5">
    <name type="scientific">Leptospirillum ferrooxidans (strain C2-3)</name>
    <dbReference type="NCBI Taxonomy" id="1162668"/>
    <lineage>
        <taxon>Bacteria</taxon>
        <taxon>Pseudomonadati</taxon>
        <taxon>Nitrospirota</taxon>
        <taxon>Nitrospiria</taxon>
        <taxon>Nitrospirales</taxon>
        <taxon>Nitrospiraceae</taxon>
        <taxon>Leptospirillum</taxon>
    </lineage>
</organism>
<dbReference type="InterPro" id="IPR015915">
    <property type="entry name" value="Kelch-typ_b-propeller"/>
</dbReference>
<keyword evidence="2" id="KW-0677">Repeat</keyword>
<evidence type="ECO:0000256" key="2">
    <source>
        <dbReference type="ARBA" id="ARBA00022737"/>
    </source>
</evidence>
<keyword evidence="1" id="KW-0880">Kelch repeat</keyword>
<evidence type="ECO:0000259" key="3">
    <source>
        <dbReference type="Pfam" id="PF24981"/>
    </source>
</evidence>
<dbReference type="SMART" id="SM00612">
    <property type="entry name" value="Kelch"/>
    <property type="match status" value="5"/>
</dbReference>
<evidence type="ECO:0000313" key="4">
    <source>
        <dbReference type="EMBL" id="BAM07221.1"/>
    </source>
</evidence>
<dbReference type="KEGG" id="lfc:LFE_1539"/>
<dbReference type="OrthoDB" id="5524970at2"/>
<dbReference type="InterPro" id="IPR006652">
    <property type="entry name" value="Kelch_1"/>
</dbReference>
<dbReference type="Pfam" id="PF24981">
    <property type="entry name" value="Beta-prop_ATRN-LZTR1"/>
    <property type="match status" value="1"/>
</dbReference>
<dbReference type="EMBL" id="AP012342">
    <property type="protein sequence ID" value="BAM07221.1"/>
    <property type="molecule type" value="Genomic_DNA"/>
</dbReference>
<gene>
    <name evidence="4" type="ordered locus">LFE_1539</name>
</gene>
<dbReference type="InterPro" id="IPR056737">
    <property type="entry name" value="Beta-prop_ATRN-MKLN-like"/>
</dbReference>
<dbReference type="RefSeq" id="WP_014449708.1">
    <property type="nucleotide sequence ID" value="NC_017094.1"/>
</dbReference>
<dbReference type="PATRIC" id="fig|1162668.3.peg.1825"/>
<dbReference type="Proteomes" id="UP000007382">
    <property type="component" value="Chromosome"/>
</dbReference>
<dbReference type="STRING" id="1162668.LFE_1539"/>
<reference evidence="4 5" key="1">
    <citation type="journal article" date="2012" name="J. Bacteriol.">
        <title>Complete Genome Sequence of Leptospirillum ferrooxidans Strain C2-3, Isolated from a Fresh Volcanic Ash Deposit on the Island of Miyake, Japan.</title>
        <authorList>
            <person name="Fujimura R."/>
            <person name="Sato Y."/>
            <person name="Nishizawa T."/>
            <person name="Oshima K."/>
            <person name="Kim S.-W."/>
            <person name="Hattori M."/>
            <person name="Kamijo T."/>
            <person name="Ohta H."/>
        </authorList>
    </citation>
    <scope>NUCLEOTIDE SEQUENCE [LARGE SCALE GENOMIC DNA]</scope>
    <source>
        <strain evidence="4 5">C2-3</strain>
    </source>
</reference>
<reference evidence="5" key="2">
    <citation type="submission" date="2012-03" db="EMBL/GenBank/DDBJ databases">
        <title>The complete genome sequence of the pioneer microbe on fresh volcanic deposit, Leptospirillum ferrooxidans strain C2-3.</title>
        <authorList>
            <person name="Fujimura R."/>
            <person name="Sato Y."/>
            <person name="Nishizawa T."/>
            <person name="Nanba K."/>
            <person name="Oshima K."/>
            <person name="Hattori M."/>
            <person name="Kamijo T."/>
            <person name="Ohta H."/>
        </authorList>
    </citation>
    <scope>NUCLEOTIDE SEQUENCE [LARGE SCALE GENOMIC DNA]</scope>
    <source>
        <strain evidence="5">C2-3</strain>
    </source>
</reference>
<accession>I0IPM2</accession>
<sequence>MTRFFRIPFLFFIPISIILMHQTATPEETVTLLGSTLLEQSGPVIIRPITNSKNKKIASEEIRGKLDGKGQFSIQLPRSIFPARVILPLRVPSDCSQRPKHHQPFLSAMIEKPGEKRQIGVLSTLKDLHEQEQHSGLLITLKTLQKQNKAESLIDLAISKISIAETPSSLLAWAIVEDLSDGEADGLKWGKKIPLCRQWSPAILATSYLSRGLLKATDAPDQKRSRMMAKKIIMDFARYAPPLGTQRISGPPLMVPRDSGALVTLSDGRVVSIGGEAAAGIVPTVEVFSPLKNKWEKTIPDYPLSVSYTAAASMPGNRIFVSGGFNSTGILREAFIYTPKTGTWNKILPDPVSRMGAVAISLPNGNVLVVGGQSESGFLSLAEEYSIRSGKWKTLPSAPTSRMGGTGVLLNNGLVLFMGGFEGENGISGTGNLYNPKTRVWGKSIRPSPTPRLYATSLLLPDGKVLMADGFNRNGVLDKLDIYDPMTNQWNSNVHPDITKRKELGAALLPDGRIMLVGGEDAGGNSIGSVTFLK</sequence>
<evidence type="ECO:0000313" key="5">
    <source>
        <dbReference type="Proteomes" id="UP000007382"/>
    </source>
</evidence>
<proteinExistence type="predicted"/>
<feature type="domain" description="Attractin/MKLN-like beta-propeller" evidence="3">
    <location>
        <begin position="273"/>
        <end position="519"/>
    </location>
</feature>